<comment type="caution">
    <text evidence="2">The sequence shown here is derived from an EMBL/GenBank/DDBJ whole genome shotgun (WGS) entry which is preliminary data.</text>
</comment>
<evidence type="ECO:0000313" key="3">
    <source>
        <dbReference type="Proteomes" id="UP001418444"/>
    </source>
</evidence>
<gene>
    <name evidence="2" type="ORF">GCM10022231_28850</name>
</gene>
<accession>A0ABP7PKP6</accession>
<dbReference type="Proteomes" id="UP001418444">
    <property type="component" value="Unassembled WGS sequence"/>
</dbReference>
<name>A0ABP7PKP6_9ACTN</name>
<sequence length="115" mass="12418">MVGRSAAIVITTGVDCEIRGHDPRVVAPQWISGLDGQFVVAAQHLWIAREGDLPPAAAQHSARRVPLLEVAMFVVVAGSRRGCVREISAVTHVSEEHLHPPLGPSPHHFTDQRIA</sequence>
<proteinExistence type="predicted"/>
<evidence type="ECO:0000313" key="2">
    <source>
        <dbReference type="EMBL" id="GAA3966201.1"/>
    </source>
</evidence>
<reference evidence="3" key="1">
    <citation type="journal article" date="2019" name="Int. J. Syst. Evol. Microbiol.">
        <title>The Global Catalogue of Microorganisms (GCM) 10K type strain sequencing project: providing services to taxonomists for standard genome sequencing and annotation.</title>
        <authorList>
            <consortium name="The Broad Institute Genomics Platform"/>
            <consortium name="The Broad Institute Genome Sequencing Center for Infectious Disease"/>
            <person name="Wu L."/>
            <person name="Ma J."/>
        </authorList>
    </citation>
    <scope>NUCLEOTIDE SEQUENCE [LARGE SCALE GENOMIC DNA]</scope>
    <source>
        <strain evidence="3">JCM 16923</strain>
    </source>
</reference>
<organism evidence="2 3">
    <name type="scientific">Gordonia caeni</name>
    <dbReference type="NCBI Taxonomy" id="1007097"/>
    <lineage>
        <taxon>Bacteria</taxon>
        <taxon>Bacillati</taxon>
        <taxon>Actinomycetota</taxon>
        <taxon>Actinomycetes</taxon>
        <taxon>Mycobacteriales</taxon>
        <taxon>Gordoniaceae</taxon>
        <taxon>Gordonia</taxon>
    </lineage>
</organism>
<keyword evidence="3" id="KW-1185">Reference proteome</keyword>
<dbReference type="EMBL" id="BAAAZW010000008">
    <property type="protein sequence ID" value="GAA3966201.1"/>
    <property type="molecule type" value="Genomic_DNA"/>
</dbReference>
<evidence type="ECO:0000256" key="1">
    <source>
        <dbReference type="SAM" id="MobiDB-lite"/>
    </source>
</evidence>
<protein>
    <submittedName>
        <fullName evidence="2">Uncharacterized protein</fullName>
    </submittedName>
</protein>
<feature type="region of interest" description="Disordered" evidence="1">
    <location>
        <begin position="96"/>
        <end position="115"/>
    </location>
</feature>